<dbReference type="InterPro" id="IPR043504">
    <property type="entry name" value="Peptidase_S1_PA_chymotrypsin"/>
</dbReference>
<keyword evidence="8" id="KW-1185">Reference proteome</keyword>
<keyword evidence="3 7" id="KW-0378">Hydrolase</keyword>
<accession>A0A0G3H2J7</accession>
<keyword evidence="2 7" id="KW-0645">Protease</keyword>
<dbReference type="EMBL" id="CP011542">
    <property type="protein sequence ID" value="AKK05337.1"/>
    <property type="molecule type" value="Genomic_DNA"/>
</dbReference>
<evidence type="ECO:0000256" key="3">
    <source>
        <dbReference type="ARBA" id="ARBA00022801"/>
    </source>
</evidence>
<evidence type="ECO:0000256" key="4">
    <source>
        <dbReference type="SAM" id="MobiDB-lite"/>
    </source>
</evidence>
<name>A0A0G3H2J7_9CORY</name>
<gene>
    <name evidence="7" type="ORF">CMUST_04995</name>
</gene>
<evidence type="ECO:0000313" key="8">
    <source>
        <dbReference type="Proteomes" id="UP000035199"/>
    </source>
</evidence>
<dbReference type="AlphaFoldDB" id="A0A0G3H2J7"/>
<dbReference type="EC" id="3.4.21.-" evidence="7"/>
<reference evidence="8" key="2">
    <citation type="submission" date="2015-05" db="EMBL/GenBank/DDBJ databases">
        <title>Complete genome sequence of Corynebacterium mustelae DSM 45274, isolated from various tissues of a male ferret with lethal sepsis.</title>
        <authorList>
            <person name="Ruckert C."/>
            <person name="Albersmeier A."/>
            <person name="Winkler A."/>
            <person name="Tauch A."/>
        </authorList>
    </citation>
    <scope>NUCLEOTIDE SEQUENCE [LARGE SCALE GENOMIC DNA]</scope>
    <source>
        <strain evidence="8">DSM 45274</strain>
    </source>
</reference>
<dbReference type="PRINTS" id="PR00834">
    <property type="entry name" value="PROTEASES2C"/>
</dbReference>
<organism evidence="7 8">
    <name type="scientific">Corynebacterium mustelae</name>
    <dbReference type="NCBI Taxonomy" id="571915"/>
    <lineage>
        <taxon>Bacteria</taxon>
        <taxon>Bacillati</taxon>
        <taxon>Actinomycetota</taxon>
        <taxon>Actinomycetes</taxon>
        <taxon>Mycobacteriales</taxon>
        <taxon>Corynebacteriaceae</taxon>
        <taxon>Corynebacterium</taxon>
    </lineage>
</organism>
<keyword evidence="5" id="KW-0812">Transmembrane</keyword>
<protein>
    <submittedName>
        <fullName evidence="7">Trypsin-like serine protease with C-terminal PDZ domain</fullName>
        <ecNumber evidence="7">3.4.21.-</ecNumber>
    </submittedName>
</protein>
<reference evidence="7 8" key="1">
    <citation type="journal article" date="2015" name="Genome Announc.">
        <title>Complete Genome Sequence of the Type Strain Corynebacterium mustelae DSM 45274, Isolated from Various Tissues of a Male Ferret with Lethal Sepsis.</title>
        <authorList>
            <person name="Ruckert C."/>
            <person name="Eimer J."/>
            <person name="Winkler A."/>
            <person name="Tauch A."/>
        </authorList>
    </citation>
    <scope>NUCLEOTIDE SEQUENCE [LARGE SCALE GENOMIC DNA]</scope>
    <source>
        <strain evidence="7 8">DSM 45274</strain>
    </source>
</reference>
<evidence type="ECO:0000259" key="6">
    <source>
        <dbReference type="PROSITE" id="PS50106"/>
    </source>
</evidence>
<dbReference type="SUPFAM" id="SSF50494">
    <property type="entry name" value="Trypsin-like serine proteases"/>
    <property type="match status" value="1"/>
</dbReference>
<keyword evidence="5" id="KW-0472">Membrane</keyword>
<feature type="compositionally biased region" description="Basic and acidic residues" evidence="4">
    <location>
        <begin position="56"/>
        <end position="65"/>
    </location>
</feature>
<proteinExistence type="inferred from homology"/>
<evidence type="ECO:0000256" key="1">
    <source>
        <dbReference type="ARBA" id="ARBA00010541"/>
    </source>
</evidence>
<dbReference type="RefSeq" id="WP_083987418.1">
    <property type="nucleotide sequence ID" value="NZ_CP011542.1"/>
</dbReference>
<comment type="similarity">
    <text evidence="1">Belongs to the peptidase S1C family.</text>
</comment>
<dbReference type="InterPro" id="IPR051201">
    <property type="entry name" value="Chloro_Bact_Ser_Proteases"/>
</dbReference>
<evidence type="ECO:0000256" key="2">
    <source>
        <dbReference type="ARBA" id="ARBA00022670"/>
    </source>
</evidence>
<dbReference type="SUPFAM" id="SSF50156">
    <property type="entry name" value="PDZ domain-like"/>
    <property type="match status" value="1"/>
</dbReference>
<evidence type="ECO:0000313" key="7">
    <source>
        <dbReference type="EMBL" id="AKK05337.1"/>
    </source>
</evidence>
<dbReference type="Pfam" id="PF13180">
    <property type="entry name" value="PDZ_2"/>
    <property type="match status" value="1"/>
</dbReference>
<dbReference type="STRING" id="571915.CMUST_04995"/>
<dbReference type="Gene3D" id="2.30.42.10">
    <property type="match status" value="1"/>
</dbReference>
<dbReference type="GO" id="GO:0004252">
    <property type="term" value="F:serine-type endopeptidase activity"/>
    <property type="evidence" value="ECO:0007669"/>
    <property type="project" value="InterPro"/>
</dbReference>
<feature type="transmembrane region" description="Helical" evidence="5">
    <location>
        <begin position="71"/>
        <end position="93"/>
    </location>
</feature>
<evidence type="ECO:0000256" key="5">
    <source>
        <dbReference type="SAM" id="Phobius"/>
    </source>
</evidence>
<feature type="compositionally biased region" description="Low complexity" evidence="4">
    <location>
        <begin position="18"/>
        <end position="39"/>
    </location>
</feature>
<dbReference type="PANTHER" id="PTHR43343:SF3">
    <property type="entry name" value="PROTEASE DO-LIKE 8, CHLOROPLASTIC"/>
    <property type="match status" value="1"/>
</dbReference>
<dbReference type="InterPro" id="IPR036034">
    <property type="entry name" value="PDZ_sf"/>
</dbReference>
<dbReference type="Proteomes" id="UP000035199">
    <property type="component" value="Chromosome"/>
</dbReference>
<dbReference type="InterPro" id="IPR001940">
    <property type="entry name" value="Peptidase_S1C"/>
</dbReference>
<dbReference type="OrthoDB" id="9758917at2"/>
<keyword evidence="5" id="KW-1133">Transmembrane helix</keyword>
<sequence length="426" mass="43621">MNTQPHNFGHDETRGFPQQWTQSQPQPQQQTAGGYQQSYNHISNPYTTQQPAEPLPKQEEEKSTQERTIGLVPAIALALVAAIGSGAITGVYVSKQSSVGNSRSSVVETLKQPVGNNGNAEDAGGVQAVASAVLPTVVSIQVLTRSESSEGSGSIISPDGYVLTNNHVVESAGQETAEITVTMNDGSTHSARFIAGDVNTDVAVIKIEGVADLPTISLGDSDGLAVGQQVVAIGSPLGLSSTVTSGIVSALNRPVRAGGGSSGETSLIDAIQTDAAINPGNSGGPLVDMSGALIGINSVIASNSVTPDSAGSIGLGFAIPANFARRVAQQLIERGQATQPMIGIQLSQNPRIHGAEIVEVSPNGPGDKAGLNSGEIVVGMNGRIIDSADALIAAVRSSDFGEKISLEVTDSEGNNSRMVEVTLTTE</sequence>
<dbReference type="Pfam" id="PF13365">
    <property type="entry name" value="Trypsin_2"/>
    <property type="match status" value="1"/>
</dbReference>
<dbReference type="PANTHER" id="PTHR43343">
    <property type="entry name" value="PEPTIDASE S12"/>
    <property type="match status" value="1"/>
</dbReference>
<dbReference type="PATRIC" id="fig|571915.4.peg.1059"/>
<feature type="domain" description="PDZ" evidence="6">
    <location>
        <begin position="331"/>
        <end position="412"/>
    </location>
</feature>
<dbReference type="Gene3D" id="2.40.10.10">
    <property type="entry name" value="Trypsin-like serine proteases"/>
    <property type="match status" value="2"/>
</dbReference>
<feature type="compositionally biased region" description="Polar residues" evidence="4">
    <location>
        <begin position="40"/>
        <end position="51"/>
    </location>
</feature>
<dbReference type="SMART" id="SM00228">
    <property type="entry name" value="PDZ"/>
    <property type="match status" value="1"/>
</dbReference>
<dbReference type="PROSITE" id="PS50106">
    <property type="entry name" value="PDZ"/>
    <property type="match status" value="1"/>
</dbReference>
<dbReference type="InterPro" id="IPR009003">
    <property type="entry name" value="Peptidase_S1_PA"/>
</dbReference>
<dbReference type="InterPro" id="IPR001478">
    <property type="entry name" value="PDZ"/>
</dbReference>
<feature type="region of interest" description="Disordered" evidence="4">
    <location>
        <begin position="1"/>
        <end position="66"/>
    </location>
</feature>
<dbReference type="KEGG" id="cmv:CMUST_04995"/>
<dbReference type="GO" id="GO:0006508">
    <property type="term" value="P:proteolysis"/>
    <property type="evidence" value="ECO:0007669"/>
    <property type="project" value="UniProtKB-KW"/>
</dbReference>